<organism evidence="7 8">
    <name type="scientific">Acromyrmex insinuator</name>
    <dbReference type="NCBI Taxonomy" id="230686"/>
    <lineage>
        <taxon>Eukaryota</taxon>
        <taxon>Metazoa</taxon>
        <taxon>Ecdysozoa</taxon>
        <taxon>Arthropoda</taxon>
        <taxon>Hexapoda</taxon>
        <taxon>Insecta</taxon>
        <taxon>Pterygota</taxon>
        <taxon>Neoptera</taxon>
        <taxon>Endopterygota</taxon>
        <taxon>Hymenoptera</taxon>
        <taxon>Apocrita</taxon>
        <taxon>Aculeata</taxon>
        <taxon>Formicoidea</taxon>
        <taxon>Formicidae</taxon>
        <taxon>Myrmicinae</taxon>
        <taxon>Acromyrmex</taxon>
    </lineage>
</organism>
<feature type="non-terminal residue" evidence="7">
    <location>
        <position position="301"/>
    </location>
</feature>
<name>A0A836JJ46_9HYME</name>
<protein>
    <recommendedName>
        <fullName evidence="3 6">Queuosine 5'-phosphate N-glycosylase/hydrolase</fullName>
        <ecNumber evidence="6">3.2.2.-</ecNumber>
    </recommendedName>
    <alternativeName>
        <fullName evidence="4 6">Queuosine-nucleotide N-glycosylase/hydrolase</fullName>
    </alternativeName>
</protein>
<sequence length="301" mass="34909">MIASTFPIIPCSTEETIAKETGLNVIIDKHGVKKLAEEVIEFMSDNKYTSCTRQLPKFYPSFFDIKAGDWLFLLHTLNFSLWIPNSTKQWTVNNYTGFWALCAAIKRAIDDNKLIWDPNYYMTITPTEMKYIFRGDDEIILPYLEERRIILHRVGKILKKKYGGLFINCIRESEYDADKLMKILFKFESYQDEIMFRGKPIRLYTKAKLLISDLQTYFPISSKSSIKTSTLLKDYRAVQVLLHFGAIRYTENLQLLLRICAVALKERDAQRRSTERTEMELGRSGAEVQSSAVECYYGGVG</sequence>
<dbReference type="EMBL" id="JAANHZ010000244">
    <property type="protein sequence ID" value="KAG5313701.1"/>
    <property type="molecule type" value="Genomic_DNA"/>
</dbReference>
<dbReference type="AlphaFoldDB" id="A0A836JJ46"/>
<dbReference type="InterPro" id="IPR019438">
    <property type="entry name" value="Q_salvage"/>
</dbReference>
<keyword evidence="8" id="KW-1185">Reference proteome</keyword>
<evidence type="ECO:0000256" key="2">
    <source>
        <dbReference type="ARBA" id="ARBA00035119"/>
    </source>
</evidence>
<evidence type="ECO:0000256" key="4">
    <source>
        <dbReference type="ARBA" id="ARBA00035393"/>
    </source>
</evidence>
<comment type="caution">
    <text evidence="7">The sequence shown here is derived from an EMBL/GenBank/DDBJ whole genome shotgun (WGS) entry which is preliminary data.</text>
</comment>
<dbReference type="GO" id="GO:0006400">
    <property type="term" value="P:tRNA modification"/>
    <property type="evidence" value="ECO:0007669"/>
    <property type="project" value="TreeGrafter"/>
</dbReference>
<dbReference type="GO" id="GO:0016787">
    <property type="term" value="F:hydrolase activity"/>
    <property type="evidence" value="ECO:0007669"/>
    <property type="project" value="UniProtKB-KW"/>
</dbReference>
<evidence type="ECO:0000313" key="8">
    <source>
        <dbReference type="Proteomes" id="UP000667349"/>
    </source>
</evidence>
<keyword evidence="1 6" id="KW-0378">Hydrolase</keyword>
<evidence type="ECO:0000256" key="3">
    <source>
        <dbReference type="ARBA" id="ARBA00035306"/>
    </source>
</evidence>
<dbReference type="Proteomes" id="UP000667349">
    <property type="component" value="Unassembled WGS sequence"/>
</dbReference>
<proteinExistence type="inferred from homology"/>
<dbReference type="PANTHER" id="PTHR21314:SF0">
    <property type="entry name" value="QUEUOSINE 5'-PHOSPHATE N-GLYCOSYLASE_HYDROLASE"/>
    <property type="match status" value="1"/>
</dbReference>
<evidence type="ECO:0000256" key="1">
    <source>
        <dbReference type="ARBA" id="ARBA00022801"/>
    </source>
</evidence>
<comment type="catalytic activity">
    <reaction evidence="5 6">
        <text>queuosine 5'-phosphate + H2O = queuine + D-ribose 5-phosphate</text>
        <dbReference type="Rhea" id="RHEA:75387"/>
        <dbReference type="ChEBI" id="CHEBI:15377"/>
        <dbReference type="ChEBI" id="CHEBI:17433"/>
        <dbReference type="ChEBI" id="CHEBI:78346"/>
        <dbReference type="ChEBI" id="CHEBI:194371"/>
    </reaction>
    <physiologicalReaction direction="left-to-right" evidence="5 6">
        <dbReference type="Rhea" id="RHEA:75388"/>
    </physiologicalReaction>
</comment>
<comment type="function">
    <text evidence="6">Catalyzes the hydrolysis of queuosine 5'-phosphate, releasing the nucleobase queuine (q). Is required for salvage of queuine from exogenous queuosine (Q) that is imported and then converted to queuosine 5'-phosphate intracellularly.</text>
</comment>
<feature type="non-terminal residue" evidence="7">
    <location>
        <position position="1"/>
    </location>
</feature>
<evidence type="ECO:0000313" key="7">
    <source>
        <dbReference type="EMBL" id="KAG5313701.1"/>
    </source>
</evidence>
<evidence type="ECO:0000256" key="5">
    <source>
        <dbReference type="ARBA" id="ARBA00048204"/>
    </source>
</evidence>
<dbReference type="Pfam" id="PF10343">
    <property type="entry name" value="Q_salvage"/>
    <property type="match status" value="1"/>
</dbReference>
<dbReference type="EC" id="3.2.2.-" evidence="6"/>
<evidence type="ECO:0000256" key="6">
    <source>
        <dbReference type="RuleBase" id="RU365002"/>
    </source>
</evidence>
<reference evidence="7" key="1">
    <citation type="submission" date="2020-02" db="EMBL/GenBank/DDBJ databases">
        <title>Relaxed selection underlies rapid genomic changes in the transitions from sociality to social parasitism in ants.</title>
        <authorList>
            <person name="Bi X."/>
        </authorList>
    </citation>
    <scope>NUCLEOTIDE SEQUENCE</scope>
    <source>
        <strain evidence="7">BGI-DK2013a</strain>
        <tissue evidence="7">Whole body</tissue>
    </source>
</reference>
<comment type="similarity">
    <text evidence="2 6">Belongs to the QNG1 protein family.</text>
</comment>
<dbReference type="PANTHER" id="PTHR21314">
    <property type="entry name" value="QUEUOSINE 5'-PHOSPHATE N-GLYCOSYLASE_HYDROLASE-RELATED"/>
    <property type="match status" value="1"/>
</dbReference>
<gene>
    <name evidence="7" type="ORF">G6Z75_0000613</name>
</gene>
<accession>A0A836JJ46</accession>